<dbReference type="InterPro" id="IPR011110">
    <property type="entry name" value="Reg_prop"/>
</dbReference>
<dbReference type="PANTHER" id="PTHR43547:SF2">
    <property type="entry name" value="HYBRID SIGNAL TRANSDUCTION HISTIDINE KINASE C"/>
    <property type="match status" value="1"/>
</dbReference>
<dbReference type="GO" id="GO:0043565">
    <property type="term" value="F:sequence-specific DNA binding"/>
    <property type="evidence" value="ECO:0007669"/>
    <property type="project" value="InterPro"/>
</dbReference>
<gene>
    <name evidence="11" type="ORF">LX87_04510</name>
</gene>
<dbReference type="RefSeq" id="WP_111630541.1">
    <property type="nucleotide sequence ID" value="NZ_QLMC01000006.1"/>
</dbReference>
<dbReference type="EMBL" id="QLMC01000006">
    <property type="protein sequence ID" value="RAJ92998.1"/>
    <property type="molecule type" value="Genomic_DNA"/>
</dbReference>
<evidence type="ECO:0000259" key="8">
    <source>
        <dbReference type="PROSITE" id="PS01124"/>
    </source>
</evidence>
<dbReference type="PROSITE" id="PS01124">
    <property type="entry name" value="HTH_ARAC_FAMILY_2"/>
    <property type="match status" value="1"/>
</dbReference>
<evidence type="ECO:0000313" key="11">
    <source>
        <dbReference type="EMBL" id="RAJ92998.1"/>
    </source>
</evidence>
<dbReference type="Proteomes" id="UP000248790">
    <property type="component" value="Unassembled WGS sequence"/>
</dbReference>
<keyword evidence="4" id="KW-0805">Transcription regulation</keyword>
<dbReference type="InterPro" id="IPR036097">
    <property type="entry name" value="HisK_dim/P_sf"/>
</dbReference>
<dbReference type="Gene3D" id="1.10.10.60">
    <property type="entry name" value="Homeodomain-like"/>
    <property type="match status" value="1"/>
</dbReference>
<dbReference type="InterPro" id="IPR011123">
    <property type="entry name" value="Y_Y_Y"/>
</dbReference>
<keyword evidence="11" id="KW-0808">Transferase</keyword>
<dbReference type="GO" id="GO:0003700">
    <property type="term" value="F:DNA-binding transcription factor activity"/>
    <property type="evidence" value="ECO:0007669"/>
    <property type="project" value="InterPro"/>
</dbReference>
<evidence type="ECO:0000256" key="4">
    <source>
        <dbReference type="ARBA" id="ARBA00023015"/>
    </source>
</evidence>
<dbReference type="SUPFAM" id="SSF63829">
    <property type="entry name" value="Calcium-dependent phosphotriesterase"/>
    <property type="match status" value="2"/>
</dbReference>
<dbReference type="Pfam" id="PF02518">
    <property type="entry name" value="HATPase_c"/>
    <property type="match status" value="1"/>
</dbReference>
<dbReference type="Pfam" id="PF07494">
    <property type="entry name" value="Reg_prop"/>
    <property type="match status" value="3"/>
</dbReference>
<reference evidence="11 12" key="1">
    <citation type="submission" date="2018-06" db="EMBL/GenBank/DDBJ databases">
        <title>Genomic Encyclopedia of Archaeal and Bacterial Type Strains, Phase II (KMG-II): from individual species to whole genera.</title>
        <authorList>
            <person name="Goeker M."/>
        </authorList>
    </citation>
    <scope>NUCLEOTIDE SEQUENCE [LARGE SCALE GENOMIC DNA]</scope>
    <source>
        <strain evidence="11 12">DSM 21851</strain>
    </source>
</reference>
<dbReference type="InterPro" id="IPR018060">
    <property type="entry name" value="HTH_AraC"/>
</dbReference>
<dbReference type="SMART" id="SM00388">
    <property type="entry name" value="HisKA"/>
    <property type="match status" value="1"/>
</dbReference>
<evidence type="ECO:0000259" key="10">
    <source>
        <dbReference type="PROSITE" id="PS50110"/>
    </source>
</evidence>
<dbReference type="SUPFAM" id="SSF50998">
    <property type="entry name" value="Quinoprotein alcohol dehydrogenase-like"/>
    <property type="match status" value="1"/>
</dbReference>
<evidence type="ECO:0000256" key="1">
    <source>
        <dbReference type="ARBA" id="ARBA00000085"/>
    </source>
</evidence>
<dbReference type="Gene3D" id="2.60.40.10">
    <property type="entry name" value="Immunoglobulins"/>
    <property type="match status" value="1"/>
</dbReference>
<dbReference type="FunFam" id="2.60.40.10:FF:000791">
    <property type="entry name" value="Two-component system sensor histidine kinase/response regulator"/>
    <property type="match status" value="1"/>
</dbReference>
<dbReference type="InterPro" id="IPR015943">
    <property type="entry name" value="WD40/YVTN_repeat-like_dom_sf"/>
</dbReference>
<evidence type="ECO:0000256" key="2">
    <source>
        <dbReference type="ARBA" id="ARBA00012438"/>
    </source>
</evidence>
<dbReference type="Pfam" id="PF07495">
    <property type="entry name" value="Y_Y_Y"/>
    <property type="match status" value="1"/>
</dbReference>
<dbReference type="PROSITE" id="PS50110">
    <property type="entry name" value="RESPONSE_REGULATORY"/>
    <property type="match status" value="1"/>
</dbReference>
<name>A0A327WP75_LARAB</name>
<evidence type="ECO:0000259" key="9">
    <source>
        <dbReference type="PROSITE" id="PS50109"/>
    </source>
</evidence>
<dbReference type="InterPro" id="IPR013783">
    <property type="entry name" value="Ig-like_fold"/>
</dbReference>
<feature type="domain" description="Response regulatory" evidence="10">
    <location>
        <begin position="1071"/>
        <end position="1186"/>
    </location>
</feature>
<feature type="modified residue" description="4-aspartylphosphate" evidence="7">
    <location>
        <position position="1119"/>
    </location>
</feature>
<dbReference type="InterPro" id="IPR009057">
    <property type="entry name" value="Homeodomain-like_sf"/>
</dbReference>
<dbReference type="SMART" id="SM00387">
    <property type="entry name" value="HATPase_c"/>
    <property type="match status" value="1"/>
</dbReference>
<dbReference type="GO" id="GO:0000155">
    <property type="term" value="F:phosphorelay sensor kinase activity"/>
    <property type="evidence" value="ECO:0007669"/>
    <property type="project" value="InterPro"/>
</dbReference>
<evidence type="ECO:0000313" key="12">
    <source>
        <dbReference type="Proteomes" id="UP000248790"/>
    </source>
</evidence>
<keyword evidence="5" id="KW-0238">DNA-binding</keyword>
<proteinExistence type="predicted"/>
<dbReference type="FunFam" id="1.10.287.130:FF:000045">
    <property type="entry name" value="Two-component system sensor histidine kinase/response regulator"/>
    <property type="match status" value="1"/>
</dbReference>
<dbReference type="EC" id="2.7.13.3" evidence="2"/>
<dbReference type="InterPro" id="IPR036890">
    <property type="entry name" value="HATPase_C_sf"/>
</dbReference>
<dbReference type="InterPro" id="IPR003594">
    <property type="entry name" value="HATPase_dom"/>
</dbReference>
<dbReference type="OrthoDB" id="9797097at2"/>
<dbReference type="Gene3D" id="2.130.10.10">
    <property type="entry name" value="YVTN repeat-like/Quinoprotein amine dehydrogenase"/>
    <property type="match status" value="2"/>
</dbReference>
<dbReference type="SUPFAM" id="SSF55874">
    <property type="entry name" value="ATPase domain of HSP90 chaperone/DNA topoisomerase II/histidine kinase"/>
    <property type="match status" value="1"/>
</dbReference>
<dbReference type="PROSITE" id="PS00041">
    <property type="entry name" value="HTH_ARAC_FAMILY_1"/>
    <property type="match status" value="1"/>
</dbReference>
<dbReference type="InterPro" id="IPR001789">
    <property type="entry name" value="Sig_transdc_resp-reg_receiver"/>
</dbReference>
<keyword evidence="12" id="KW-1185">Reference proteome</keyword>
<comment type="catalytic activity">
    <reaction evidence="1">
        <text>ATP + protein L-histidine = ADP + protein N-phospho-L-histidine.</text>
        <dbReference type="EC" id="2.7.13.3"/>
    </reaction>
</comment>
<dbReference type="Pfam" id="PF12833">
    <property type="entry name" value="HTH_18"/>
    <property type="match status" value="1"/>
</dbReference>
<dbReference type="PROSITE" id="PS50109">
    <property type="entry name" value="HIS_KIN"/>
    <property type="match status" value="1"/>
</dbReference>
<protein>
    <recommendedName>
        <fullName evidence="2">histidine kinase</fullName>
        <ecNumber evidence="2">2.7.13.3</ecNumber>
    </recommendedName>
</protein>
<dbReference type="InterPro" id="IPR018062">
    <property type="entry name" value="HTH_AraC-typ_CS"/>
</dbReference>
<feature type="domain" description="Histidine kinase" evidence="9">
    <location>
        <begin position="810"/>
        <end position="1033"/>
    </location>
</feature>
<sequence>MKTGLWLFFLIVVLTGRLLAQPFTSRSLSIQHGLPEYYVSGLIQDKAGFIWVATRDGLARYDGRQFKVFRHQPFGSRSLASNVILSMQSISDTTVLLHLESGDLQLFNPITEQFTDLVSAKQLAQRQIKLAGATRTGNEQQVWGRRETQLFRFDRATRQFKLYTLPSFPNPGNHFLGNSLLLTAQKRIYMPAPGHLLEFDTQTGAFRSWDHPLVGLPGQTANYYNTLLFQRSNGEILISAAQQLLVFNPNTHRFRSIPISSPVHTQAGLIYEAPDGNVYFTHGLTVYRLSLDNQITSVWTGSRPDYQNYFHALLVDRSGVLWIGTNGDGIQQIDLRALPFKTYPYRLNFVNDLLSLEQGIDMPNWSQSNIHIYRLRLGGTAPYISVGFDGDSYQLLRSDPKNRRLQRLLAVPRTTPIPGVEGGNGIRVLPNGIIWLYDPYQGLYKADSTGRLLDTFACPVNWVSTIYPMGDWVWLASETDGLYAYDTKKRRLVRHLRYQPTDSTSLISNHILCLAADPTHPARLWVGTQEGLGRLDTRTMRFQNWTQKQGLPSTTIQTLLTDRQGNLWFSTVKGISRLDPRTGQMRHFTTADGLLDIEYRHNHAVQLPDGRLAFGGGTGITLFDPLALKEMKSPIPTVLTGLRIANVLVEPGQEGSPLSLPVNATTTLRLKPTENFLSLEFAGLQYNKPSSLRYRYQLVGIDPDWVQSGNQTIANYTQLPPGEYEFRVHAADAGGHWSPLIKTIGIIIDPPWWQTGWAYALYGLLLAGLIRAYIQYRINRAHLQQEILLKEQEARLIKQNADWQTRFFTNITHEFRTPLTLILGPLERLMEPAPLPSRASLQQQLGVMHRNARRLLRLINQLLDLAKLEAGQMGRVESRGNLVSFFGEVVDSFRLRAERKGIELTYEATGPAAEALFDAHKLETIGYNLLANALKFTPEGGHIRVLLQETEWADNPGFRLQVIDSGVGIPPEQLTRIFDRFFQGRDPEVSLGGGTGIGLFLVAEFTRLLGGQVTVNSQVGEGTMFTVTLPLKDPTGVLAALETRPDPPGLNVAAPVADSAQLTAVSAEAPLVLVVEDNDELREFIAQELAGTYRVLTAANGQEGWQVCLRELPELVISDVMMPLMDGFTLVEHIKTTPLTAHIAVMLLTAKTLTDARIKGLTAGANDYLTKPFNVQELHLRIGNLLRHQHQLRQHWQQQIGQLGGVQVPVPVAGLSADDPFLLKLYEVLDGQLTNSAFSVEQLADELAVSPRTLHRKLSTLTGSNANELMRSYRLRKAAVFLQQGCSVTEAAERAGFEGLSYFSKSFKAQFAVSPSAYLQMQKKNG</sequence>
<dbReference type="InterPro" id="IPR011006">
    <property type="entry name" value="CheY-like_superfamily"/>
</dbReference>
<feature type="domain" description="HTH araC/xylS-type" evidence="8">
    <location>
        <begin position="1223"/>
        <end position="1321"/>
    </location>
</feature>
<keyword evidence="3 7" id="KW-0597">Phosphoprotein</keyword>
<comment type="caution">
    <text evidence="11">The sequence shown here is derived from an EMBL/GenBank/DDBJ whole genome shotgun (WGS) entry which is preliminary data.</text>
</comment>
<keyword evidence="11" id="KW-0418">Kinase</keyword>
<dbReference type="SUPFAM" id="SSF47384">
    <property type="entry name" value="Homodimeric domain of signal transducing histidine kinase"/>
    <property type="match status" value="1"/>
</dbReference>
<dbReference type="CDD" id="cd00082">
    <property type="entry name" value="HisKA"/>
    <property type="match status" value="1"/>
</dbReference>
<dbReference type="Gene3D" id="3.30.565.10">
    <property type="entry name" value="Histidine kinase-like ATPase, C-terminal domain"/>
    <property type="match status" value="1"/>
</dbReference>
<dbReference type="Gene3D" id="3.40.50.2300">
    <property type="match status" value="1"/>
</dbReference>
<dbReference type="InterPro" id="IPR011047">
    <property type="entry name" value="Quinoprotein_ADH-like_sf"/>
</dbReference>
<dbReference type="PANTHER" id="PTHR43547">
    <property type="entry name" value="TWO-COMPONENT HISTIDINE KINASE"/>
    <property type="match status" value="1"/>
</dbReference>
<evidence type="ECO:0000256" key="6">
    <source>
        <dbReference type="ARBA" id="ARBA00023163"/>
    </source>
</evidence>
<dbReference type="SMART" id="SM00342">
    <property type="entry name" value="HTH_ARAC"/>
    <property type="match status" value="1"/>
</dbReference>
<dbReference type="InterPro" id="IPR004358">
    <property type="entry name" value="Sig_transdc_His_kin-like_C"/>
</dbReference>
<organism evidence="11 12">
    <name type="scientific">Larkinella arboricola</name>
    <dbReference type="NCBI Taxonomy" id="643671"/>
    <lineage>
        <taxon>Bacteria</taxon>
        <taxon>Pseudomonadati</taxon>
        <taxon>Bacteroidota</taxon>
        <taxon>Cytophagia</taxon>
        <taxon>Cytophagales</taxon>
        <taxon>Spirosomataceae</taxon>
        <taxon>Larkinella</taxon>
    </lineage>
</organism>
<dbReference type="InterPro" id="IPR003661">
    <property type="entry name" value="HisK_dim/P_dom"/>
</dbReference>
<dbReference type="PRINTS" id="PR00344">
    <property type="entry name" value="BCTRLSENSOR"/>
</dbReference>
<dbReference type="SMART" id="SM00448">
    <property type="entry name" value="REC"/>
    <property type="match status" value="1"/>
</dbReference>
<dbReference type="Pfam" id="PF00512">
    <property type="entry name" value="HisKA"/>
    <property type="match status" value="1"/>
</dbReference>
<dbReference type="Pfam" id="PF00072">
    <property type="entry name" value="Response_reg"/>
    <property type="match status" value="1"/>
</dbReference>
<dbReference type="InterPro" id="IPR005467">
    <property type="entry name" value="His_kinase_dom"/>
</dbReference>
<dbReference type="SUPFAM" id="SSF46689">
    <property type="entry name" value="Homeodomain-like"/>
    <property type="match status" value="1"/>
</dbReference>
<accession>A0A327WP75</accession>
<dbReference type="SUPFAM" id="SSF52172">
    <property type="entry name" value="CheY-like"/>
    <property type="match status" value="1"/>
</dbReference>
<dbReference type="Gene3D" id="1.10.287.130">
    <property type="match status" value="1"/>
</dbReference>
<keyword evidence="6" id="KW-0804">Transcription</keyword>
<evidence type="ECO:0000256" key="3">
    <source>
        <dbReference type="ARBA" id="ARBA00022553"/>
    </source>
</evidence>
<evidence type="ECO:0000256" key="5">
    <source>
        <dbReference type="ARBA" id="ARBA00023125"/>
    </source>
</evidence>
<evidence type="ECO:0000256" key="7">
    <source>
        <dbReference type="PROSITE-ProRule" id="PRU00169"/>
    </source>
</evidence>